<feature type="signal peptide" evidence="2">
    <location>
        <begin position="1"/>
        <end position="21"/>
    </location>
</feature>
<feature type="compositionally biased region" description="Polar residues" evidence="1">
    <location>
        <begin position="373"/>
        <end position="384"/>
    </location>
</feature>
<dbReference type="InterPro" id="IPR015943">
    <property type="entry name" value="WD40/YVTN_repeat-like_dom_sf"/>
</dbReference>
<feature type="compositionally biased region" description="Low complexity" evidence="1">
    <location>
        <begin position="618"/>
        <end position="635"/>
    </location>
</feature>
<dbReference type="CDD" id="cd15482">
    <property type="entry name" value="Sialidase_non-viral"/>
    <property type="match status" value="1"/>
</dbReference>
<feature type="chain" id="PRO_5046998850" description="Sortilin N-terminal domain-containing protein" evidence="2">
    <location>
        <begin position="22"/>
        <end position="687"/>
    </location>
</feature>
<evidence type="ECO:0008006" key="5">
    <source>
        <dbReference type="Google" id="ProtNLM"/>
    </source>
</evidence>
<feature type="region of interest" description="Disordered" evidence="1">
    <location>
        <begin position="351"/>
        <end position="398"/>
    </location>
</feature>
<feature type="compositionally biased region" description="Low complexity" evidence="1">
    <location>
        <begin position="385"/>
        <end position="398"/>
    </location>
</feature>
<keyword evidence="2" id="KW-0732">Signal</keyword>
<feature type="compositionally biased region" description="Polar residues" evidence="1">
    <location>
        <begin position="636"/>
        <end position="660"/>
    </location>
</feature>
<evidence type="ECO:0000256" key="1">
    <source>
        <dbReference type="SAM" id="MobiDB-lite"/>
    </source>
</evidence>
<evidence type="ECO:0000313" key="3">
    <source>
        <dbReference type="EMBL" id="WIA21492.1"/>
    </source>
</evidence>
<feature type="compositionally biased region" description="Polar residues" evidence="1">
    <location>
        <begin position="669"/>
        <end position="687"/>
    </location>
</feature>
<feature type="region of interest" description="Disordered" evidence="1">
    <location>
        <begin position="515"/>
        <end position="687"/>
    </location>
</feature>
<sequence length="687" mass="70950">MRNLLLLSVATVLIAATLTESSRRLHGGGFSLSFNLPVAGNVKGGLIALKCSVLGRFGIVPFFCQDEALPPPPSPSPSPSLDPSPSPSLDPSPSPSLDPSPSPSLDPSPSPSIDPSPSPSLEPSPSPSLEPSPSPSLDPSPSPSLDPSPSPSIDPSPSPSLGPSPSLEPSPSPSLDPSPSPSLDPSPSPSLDASPAPSPTPSTPVKAATAGVPFDLRSGASLYSTTDGSTWAPAGNSGLQNYTRVAVSKDGSTLLATAFYGPSPDTNSQQGGVLLSTDAGNTWSTVPNVIFDYPSGAAGLGVILQPLALSKDGSVMVVGSPQSQLWLSTDKGATFVDIVDRIAAADAVPNPAATAAGTTAASTTPSVKDKLQQMLQTPSNTPPTAAQDSAGEATGAAAATGPVAPMLSSFSGNPAKQPADVPRYQFAGAAISDDGLTIVVTPASNRIFVSRDGGATFAATFATPVNNAFSGVAISSSGQYMSVIIFGGVIHSFSSSPPTVATKLLLSLPLPHRNSYPLPHQSPHLNPHQSPRQSPRLNPHQSPHQSPRQSPRLNPHQSPRQSPHLNPHQSPHLNPRQSPHLNPHQSPHLNPHQSPQLSPHLNPHQSPQLNPHQSPQLNPHQSPQLSPHQSPQLNPHQSPQLSPHLNPRQSPQLNPHQSPHLNPPPLLSDRQSCCNVASLSNSGKLDQ</sequence>
<feature type="region of interest" description="Disordered" evidence="1">
    <location>
        <begin position="70"/>
        <end position="208"/>
    </location>
</feature>
<evidence type="ECO:0000313" key="4">
    <source>
        <dbReference type="Proteomes" id="UP001244341"/>
    </source>
</evidence>
<dbReference type="Gene3D" id="2.130.10.10">
    <property type="entry name" value="YVTN repeat-like/Quinoprotein amine dehydrogenase"/>
    <property type="match status" value="1"/>
</dbReference>
<dbReference type="EMBL" id="CP126220">
    <property type="protein sequence ID" value="WIA21492.1"/>
    <property type="molecule type" value="Genomic_DNA"/>
</dbReference>
<accession>A0ABY8UJR0</accession>
<keyword evidence="4" id="KW-1185">Reference proteome</keyword>
<organism evidence="3 4">
    <name type="scientific">Tetradesmus obliquus</name>
    <name type="common">Green alga</name>
    <name type="synonym">Acutodesmus obliquus</name>
    <dbReference type="NCBI Taxonomy" id="3088"/>
    <lineage>
        <taxon>Eukaryota</taxon>
        <taxon>Viridiplantae</taxon>
        <taxon>Chlorophyta</taxon>
        <taxon>core chlorophytes</taxon>
        <taxon>Chlorophyceae</taxon>
        <taxon>CS clade</taxon>
        <taxon>Sphaeropleales</taxon>
        <taxon>Scenedesmaceae</taxon>
        <taxon>Tetradesmus</taxon>
    </lineage>
</organism>
<dbReference type="Proteomes" id="UP001244341">
    <property type="component" value="Chromosome 13b"/>
</dbReference>
<gene>
    <name evidence="3" type="ORF">OEZ85_000696</name>
</gene>
<proteinExistence type="predicted"/>
<dbReference type="SUPFAM" id="SSF110296">
    <property type="entry name" value="Oligoxyloglucan reducing end-specific cellobiohydrolase"/>
    <property type="match status" value="1"/>
</dbReference>
<feature type="compositionally biased region" description="Low complexity" evidence="1">
    <location>
        <begin position="351"/>
        <end position="365"/>
    </location>
</feature>
<name>A0ABY8UJR0_TETOB</name>
<feature type="compositionally biased region" description="Pro residues" evidence="1">
    <location>
        <begin position="70"/>
        <end position="188"/>
    </location>
</feature>
<evidence type="ECO:0000256" key="2">
    <source>
        <dbReference type="SAM" id="SignalP"/>
    </source>
</evidence>
<reference evidence="3 4" key="1">
    <citation type="submission" date="2023-05" db="EMBL/GenBank/DDBJ databases">
        <title>A 100% complete, gapless, phased diploid assembly of the Scenedesmus obliquus UTEX 3031 genome.</title>
        <authorList>
            <person name="Biondi T.C."/>
            <person name="Hanschen E.R."/>
            <person name="Kwon T."/>
            <person name="Eng W."/>
            <person name="Kruse C.P.S."/>
            <person name="Koehler S.I."/>
            <person name="Kunde Y."/>
            <person name="Gleasner C.D."/>
            <person name="You Mak K.T."/>
            <person name="Polle J."/>
            <person name="Hovde B.T."/>
            <person name="Starkenburg S.R."/>
        </authorList>
    </citation>
    <scope>NUCLEOTIDE SEQUENCE [LARGE SCALE GENOMIC DNA]</scope>
    <source>
        <strain evidence="3 4">DOE0152z</strain>
    </source>
</reference>
<feature type="compositionally biased region" description="Polar residues" evidence="1">
    <location>
        <begin position="523"/>
        <end position="617"/>
    </location>
</feature>
<protein>
    <recommendedName>
        <fullName evidence="5">Sortilin N-terminal domain-containing protein</fullName>
    </recommendedName>
</protein>